<dbReference type="InterPro" id="IPR003593">
    <property type="entry name" value="AAA+_ATPase"/>
</dbReference>
<organism evidence="9 10">
    <name type="scientific">Apilactobacillus ozensis DSM 23829 = JCM 17196</name>
    <dbReference type="NCBI Taxonomy" id="1423781"/>
    <lineage>
        <taxon>Bacteria</taxon>
        <taxon>Bacillati</taxon>
        <taxon>Bacillota</taxon>
        <taxon>Bacilli</taxon>
        <taxon>Lactobacillales</taxon>
        <taxon>Lactobacillaceae</taxon>
        <taxon>Apilactobacillus</taxon>
    </lineage>
</organism>
<evidence type="ECO:0000256" key="4">
    <source>
        <dbReference type="ARBA" id="ARBA00022741"/>
    </source>
</evidence>
<reference evidence="9 10" key="1">
    <citation type="journal article" date="2015" name="Genome Announc.">
        <title>Expanding the biotechnology potential of lactobacilli through comparative genomics of 213 strains and associated genera.</title>
        <authorList>
            <person name="Sun Z."/>
            <person name="Harris H.M."/>
            <person name="McCann A."/>
            <person name="Guo C."/>
            <person name="Argimon S."/>
            <person name="Zhang W."/>
            <person name="Yang X."/>
            <person name="Jeffery I.B."/>
            <person name="Cooney J.C."/>
            <person name="Kagawa T.F."/>
            <person name="Liu W."/>
            <person name="Song Y."/>
            <person name="Salvetti E."/>
            <person name="Wrobel A."/>
            <person name="Rasinkangas P."/>
            <person name="Parkhill J."/>
            <person name="Rea M.C."/>
            <person name="O'Sullivan O."/>
            <person name="Ritari J."/>
            <person name="Douillard F.P."/>
            <person name="Paul Ross R."/>
            <person name="Yang R."/>
            <person name="Briner A.E."/>
            <person name="Felis G.E."/>
            <person name="de Vos W.M."/>
            <person name="Barrangou R."/>
            <person name="Klaenhammer T.R."/>
            <person name="Caufield P.W."/>
            <person name="Cui Y."/>
            <person name="Zhang H."/>
            <person name="O'Toole P.W."/>
        </authorList>
    </citation>
    <scope>NUCLEOTIDE SEQUENCE [LARGE SCALE GENOMIC DNA]</scope>
    <source>
        <strain evidence="9 10">DSM 23829</strain>
    </source>
</reference>
<dbReference type="STRING" id="1423781.FD06_GL001346"/>
<keyword evidence="2" id="KW-1003">Cell membrane</keyword>
<keyword evidence="1" id="KW-0813">Transport</keyword>
<proteinExistence type="predicted"/>
<dbReference type="RefSeq" id="WP_056966208.1">
    <property type="nucleotide sequence ID" value="NZ_AYYQ01000029.1"/>
</dbReference>
<accession>A0A0R2ARL9</accession>
<dbReference type="GO" id="GO:0005524">
    <property type="term" value="F:ATP binding"/>
    <property type="evidence" value="ECO:0007669"/>
    <property type="project" value="UniProtKB-KW"/>
</dbReference>
<evidence type="ECO:0000256" key="6">
    <source>
        <dbReference type="ARBA" id="ARBA00022967"/>
    </source>
</evidence>
<evidence type="ECO:0000256" key="3">
    <source>
        <dbReference type="ARBA" id="ARBA00022592"/>
    </source>
</evidence>
<name>A0A0R2ARL9_9LACO</name>
<evidence type="ECO:0000256" key="1">
    <source>
        <dbReference type="ARBA" id="ARBA00022448"/>
    </source>
</evidence>
<dbReference type="PANTHER" id="PTHR43423:SF10">
    <property type="entry name" value="PHOSPHATE IMPORT ATP-BINDING PROTEIN PSTB 2"/>
    <property type="match status" value="1"/>
</dbReference>
<dbReference type="InterPro" id="IPR003439">
    <property type="entry name" value="ABC_transporter-like_ATP-bd"/>
</dbReference>
<keyword evidence="6" id="KW-1278">Translocase</keyword>
<dbReference type="Gene3D" id="3.40.50.300">
    <property type="entry name" value="P-loop containing nucleotide triphosphate hydrolases"/>
    <property type="match status" value="1"/>
</dbReference>
<dbReference type="OrthoDB" id="9802185at2"/>
<dbReference type="CDD" id="cd03260">
    <property type="entry name" value="ABC_PstB_phosphate_transporter"/>
    <property type="match status" value="1"/>
</dbReference>
<keyword evidence="4" id="KW-0547">Nucleotide-binding</keyword>
<dbReference type="PROSITE" id="PS50893">
    <property type="entry name" value="ABC_TRANSPORTER_2"/>
    <property type="match status" value="1"/>
</dbReference>
<dbReference type="GO" id="GO:0016020">
    <property type="term" value="C:membrane"/>
    <property type="evidence" value="ECO:0007669"/>
    <property type="project" value="InterPro"/>
</dbReference>
<evidence type="ECO:0000313" key="9">
    <source>
        <dbReference type="EMBL" id="KRM68324.1"/>
    </source>
</evidence>
<comment type="caution">
    <text evidence="9">The sequence shown here is derived from an EMBL/GenBank/DDBJ whole genome shotgun (WGS) entry which is preliminary data.</text>
</comment>
<evidence type="ECO:0000256" key="5">
    <source>
        <dbReference type="ARBA" id="ARBA00022840"/>
    </source>
</evidence>
<dbReference type="SUPFAM" id="SSF52540">
    <property type="entry name" value="P-loop containing nucleoside triphosphate hydrolases"/>
    <property type="match status" value="1"/>
</dbReference>
<evidence type="ECO:0000256" key="2">
    <source>
        <dbReference type="ARBA" id="ARBA00022475"/>
    </source>
</evidence>
<dbReference type="GO" id="GO:0016887">
    <property type="term" value="F:ATP hydrolysis activity"/>
    <property type="evidence" value="ECO:0007669"/>
    <property type="project" value="InterPro"/>
</dbReference>
<evidence type="ECO:0000256" key="7">
    <source>
        <dbReference type="ARBA" id="ARBA00023136"/>
    </source>
</evidence>
<dbReference type="EMBL" id="AYYQ01000029">
    <property type="protein sequence ID" value="KRM68324.1"/>
    <property type="molecule type" value="Genomic_DNA"/>
</dbReference>
<evidence type="ECO:0000313" key="10">
    <source>
        <dbReference type="Proteomes" id="UP000052012"/>
    </source>
</evidence>
<dbReference type="NCBIfam" id="TIGR00972">
    <property type="entry name" value="3a0107s01c2"/>
    <property type="match status" value="1"/>
</dbReference>
<dbReference type="Pfam" id="PF00005">
    <property type="entry name" value="ABC_tran"/>
    <property type="match status" value="1"/>
</dbReference>
<dbReference type="GO" id="GO:0005315">
    <property type="term" value="F:phosphate transmembrane transporter activity"/>
    <property type="evidence" value="ECO:0007669"/>
    <property type="project" value="InterPro"/>
</dbReference>
<sequence>MQKYDLSKSYVKEVTSNIALETDKLSVFYGKKQATYDISLKIPKNSITALIGASGSGKSTYLRSLNRMNESGNTNVEGKIIYEDININSPKINVYEVRKHIGMVFQEPNPFAKSIRGNITFALKNHGIKDKKVLDERVVSSLKQAAIWDEVKDHLDDSAMSLSGGQKQRLCIARSIAMQPDILLLDEPTSALDPVSTGKIEATLRELKEKYTIIIVTHNIQQASRVSDYTAFMHSGHLLEYNDTNTIFNNPAMQITNDYISGHFG</sequence>
<dbReference type="SMART" id="SM00382">
    <property type="entry name" value="AAA"/>
    <property type="match status" value="1"/>
</dbReference>
<dbReference type="AlphaFoldDB" id="A0A0R2ARL9"/>
<dbReference type="PATRIC" id="fig|1423781.4.peg.1394"/>
<dbReference type="PANTHER" id="PTHR43423">
    <property type="entry name" value="ABC TRANSPORTER I FAMILY MEMBER 17"/>
    <property type="match status" value="1"/>
</dbReference>
<dbReference type="InterPro" id="IPR005670">
    <property type="entry name" value="PstB-like"/>
</dbReference>
<keyword evidence="10" id="KW-1185">Reference proteome</keyword>
<keyword evidence="7" id="KW-0472">Membrane</keyword>
<dbReference type="GO" id="GO:0035435">
    <property type="term" value="P:phosphate ion transmembrane transport"/>
    <property type="evidence" value="ECO:0007669"/>
    <property type="project" value="InterPro"/>
</dbReference>
<dbReference type="PROSITE" id="PS00211">
    <property type="entry name" value="ABC_TRANSPORTER_1"/>
    <property type="match status" value="1"/>
</dbReference>
<feature type="domain" description="ABC transporter" evidence="8">
    <location>
        <begin position="20"/>
        <end position="260"/>
    </location>
</feature>
<protein>
    <submittedName>
        <fullName evidence="9">Phosphate ABC transporter ATPase</fullName>
    </submittedName>
</protein>
<keyword evidence="5" id="KW-0067">ATP-binding</keyword>
<dbReference type="Proteomes" id="UP000052012">
    <property type="component" value="Unassembled WGS sequence"/>
</dbReference>
<evidence type="ECO:0000259" key="8">
    <source>
        <dbReference type="PROSITE" id="PS50893"/>
    </source>
</evidence>
<keyword evidence="3" id="KW-0592">Phosphate transport</keyword>
<gene>
    <name evidence="9" type="ORF">FD06_GL001346</name>
</gene>
<dbReference type="InterPro" id="IPR027417">
    <property type="entry name" value="P-loop_NTPase"/>
</dbReference>
<dbReference type="InterPro" id="IPR017871">
    <property type="entry name" value="ABC_transporter-like_CS"/>
</dbReference>